<organism evidence="1 2">
    <name type="scientific">Ancylostoma duodenale</name>
    <dbReference type="NCBI Taxonomy" id="51022"/>
    <lineage>
        <taxon>Eukaryota</taxon>
        <taxon>Metazoa</taxon>
        <taxon>Ecdysozoa</taxon>
        <taxon>Nematoda</taxon>
        <taxon>Chromadorea</taxon>
        <taxon>Rhabditida</taxon>
        <taxon>Rhabditina</taxon>
        <taxon>Rhabditomorpha</taxon>
        <taxon>Strongyloidea</taxon>
        <taxon>Ancylostomatidae</taxon>
        <taxon>Ancylostomatinae</taxon>
        <taxon>Ancylostoma</taxon>
    </lineage>
</organism>
<dbReference type="EMBL" id="KN733469">
    <property type="protein sequence ID" value="KIH58143.1"/>
    <property type="molecule type" value="Genomic_DNA"/>
</dbReference>
<accession>A0A0C2CN60</accession>
<dbReference type="Proteomes" id="UP000054047">
    <property type="component" value="Unassembled WGS sequence"/>
</dbReference>
<protein>
    <submittedName>
        <fullName evidence="1">Uncharacterized protein</fullName>
    </submittedName>
</protein>
<reference evidence="1 2" key="1">
    <citation type="submission" date="2013-12" db="EMBL/GenBank/DDBJ databases">
        <title>Draft genome of the parsitic nematode Ancylostoma duodenale.</title>
        <authorList>
            <person name="Mitreva M."/>
        </authorList>
    </citation>
    <scope>NUCLEOTIDE SEQUENCE [LARGE SCALE GENOMIC DNA]</scope>
    <source>
        <strain evidence="1 2">Zhejiang</strain>
    </source>
</reference>
<evidence type="ECO:0000313" key="1">
    <source>
        <dbReference type="EMBL" id="KIH58143.1"/>
    </source>
</evidence>
<dbReference type="AlphaFoldDB" id="A0A0C2CN60"/>
<name>A0A0C2CN60_9BILA</name>
<keyword evidence="2" id="KW-1185">Reference proteome</keyword>
<gene>
    <name evidence="1" type="ORF">ANCDUO_11658</name>
</gene>
<evidence type="ECO:0000313" key="2">
    <source>
        <dbReference type="Proteomes" id="UP000054047"/>
    </source>
</evidence>
<sequence>MAQILQSDPLYLVTAYNQALQLAGHELCDWLDSRLQEIPLRCGALATAWCSVEILRRFIIMETVASANPSLLQNTEEVIDFASGADGGMSDTSALIGFVAGDTPGCSYG</sequence>
<proteinExistence type="predicted"/>